<feature type="domain" description="3-dehydroquinate synthase N-terminal" evidence="18">
    <location>
        <begin position="71"/>
        <end position="180"/>
    </location>
</feature>
<keyword evidence="21" id="KW-1185">Reference proteome</keyword>
<evidence type="ECO:0000256" key="7">
    <source>
        <dbReference type="ARBA" id="ARBA00017684"/>
    </source>
</evidence>
<comment type="subcellular location">
    <subcellularLocation>
        <location evidence="3 17">Cytoplasm</location>
    </subcellularLocation>
</comment>
<dbReference type="Gene3D" id="1.20.1090.10">
    <property type="entry name" value="Dehydroquinate synthase-like - alpha domain"/>
    <property type="match status" value="1"/>
</dbReference>
<dbReference type="Proteomes" id="UP001597231">
    <property type="component" value="Unassembled WGS sequence"/>
</dbReference>
<keyword evidence="11 17" id="KW-0547">Nucleotide-binding</keyword>
<dbReference type="InterPro" id="IPR016037">
    <property type="entry name" value="DHQ_synth_AroB"/>
</dbReference>
<dbReference type="InterPro" id="IPR050071">
    <property type="entry name" value="Dehydroquinate_synthase"/>
</dbReference>
<evidence type="ECO:0000256" key="3">
    <source>
        <dbReference type="ARBA" id="ARBA00004496"/>
    </source>
</evidence>
<keyword evidence="10 17" id="KW-0479">Metal-binding</keyword>
<dbReference type="PIRSF" id="PIRSF001455">
    <property type="entry name" value="DHQ_synth"/>
    <property type="match status" value="1"/>
</dbReference>
<dbReference type="PANTHER" id="PTHR43622">
    <property type="entry name" value="3-DEHYDROQUINATE SYNTHASE"/>
    <property type="match status" value="1"/>
</dbReference>
<evidence type="ECO:0000256" key="6">
    <source>
        <dbReference type="ARBA" id="ARBA00013031"/>
    </source>
</evidence>
<accession>A0ABW3TZY5</accession>
<evidence type="ECO:0000256" key="12">
    <source>
        <dbReference type="ARBA" id="ARBA00022833"/>
    </source>
</evidence>
<evidence type="ECO:0000256" key="15">
    <source>
        <dbReference type="ARBA" id="ARBA00023239"/>
    </source>
</evidence>
<feature type="binding site" evidence="17">
    <location>
        <position position="152"/>
    </location>
    <ligand>
        <name>NAD(+)</name>
        <dbReference type="ChEBI" id="CHEBI:57540"/>
    </ligand>
</feature>
<keyword evidence="12 17" id="KW-0862">Zinc</keyword>
<keyword evidence="13 17" id="KW-0520">NAD</keyword>
<comment type="similarity">
    <text evidence="5 17">Belongs to the sugar phosphate cyclases superfamily. Dehydroquinate synthase family.</text>
</comment>
<feature type="binding site" evidence="17">
    <location>
        <begin position="131"/>
        <end position="132"/>
    </location>
    <ligand>
        <name>NAD(+)</name>
        <dbReference type="ChEBI" id="CHEBI:57540"/>
    </ligand>
</feature>
<evidence type="ECO:0000313" key="21">
    <source>
        <dbReference type="Proteomes" id="UP001597231"/>
    </source>
</evidence>
<evidence type="ECO:0000256" key="2">
    <source>
        <dbReference type="ARBA" id="ARBA00001911"/>
    </source>
</evidence>
<comment type="catalytic activity">
    <reaction evidence="1 17">
        <text>7-phospho-2-dehydro-3-deoxy-D-arabino-heptonate = 3-dehydroquinate + phosphate</text>
        <dbReference type="Rhea" id="RHEA:21968"/>
        <dbReference type="ChEBI" id="CHEBI:32364"/>
        <dbReference type="ChEBI" id="CHEBI:43474"/>
        <dbReference type="ChEBI" id="CHEBI:58394"/>
        <dbReference type="EC" id="4.2.3.4"/>
    </reaction>
</comment>
<comment type="cofactor">
    <cofactor evidence="17">
        <name>Co(2+)</name>
        <dbReference type="ChEBI" id="CHEBI:48828"/>
    </cofactor>
    <cofactor evidence="17">
        <name>Zn(2+)</name>
        <dbReference type="ChEBI" id="CHEBI:29105"/>
    </cofactor>
    <text evidence="17">Binds 1 divalent metal cation per subunit. Can use either Co(2+) or Zn(2+).</text>
</comment>
<name>A0ABW3TZY5_9BACL</name>
<reference evidence="21" key="1">
    <citation type="journal article" date="2019" name="Int. J. Syst. Evol. Microbiol.">
        <title>The Global Catalogue of Microorganisms (GCM) 10K type strain sequencing project: providing services to taxonomists for standard genome sequencing and annotation.</title>
        <authorList>
            <consortium name="The Broad Institute Genomics Platform"/>
            <consortium name="The Broad Institute Genome Sequencing Center for Infectious Disease"/>
            <person name="Wu L."/>
            <person name="Ma J."/>
        </authorList>
    </citation>
    <scope>NUCLEOTIDE SEQUENCE [LARGE SCALE GENOMIC DNA]</scope>
    <source>
        <strain evidence="21">CCUG 53915</strain>
    </source>
</reference>
<dbReference type="PANTHER" id="PTHR43622:SF7">
    <property type="entry name" value="3-DEHYDROQUINATE SYNTHASE, CHLOROPLASTIC"/>
    <property type="match status" value="1"/>
</dbReference>
<gene>
    <name evidence="17 20" type="primary">aroB</name>
    <name evidence="20" type="ORF">ACFQ38_14995</name>
</gene>
<dbReference type="Gene3D" id="3.40.50.1970">
    <property type="match status" value="1"/>
</dbReference>
<keyword evidence="15 17" id="KW-0456">Lyase</keyword>
<dbReference type="Pfam" id="PF24621">
    <property type="entry name" value="DHQS_C"/>
    <property type="match status" value="1"/>
</dbReference>
<organism evidence="20 21">
    <name type="scientific">Sporosarcina contaminans</name>
    <dbReference type="NCBI Taxonomy" id="633403"/>
    <lineage>
        <taxon>Bacteria</taxon>
        <taxon>Bacillati</taxon>
        <taxon>Bacillota</taxon>
        <taxon>Bacilli</taxon>
        <taxon>Bacillales</taxon>
        <taxon>Caryophanaceae</taxon>
        <taxon>Sporosarcina</taxon>
    </lineage>
</organism>
<dbReference type="EC" id="4.2.3.4" evidence="6 17"/>
<dbReference type="EMBL" id="JBHTLT010000122">
    <property type="protein sequence ID" value="MFD1206401.1"/>
    <property type="molecule type" value="Genomic_DNA"/>
</dbReference>
<evidence type="ECO:0000259" key="18">
    <source>
        <dbReference type="Pfam" id="PF01761"/>
    </source>
</evidence>
<sequence>MGKRTVQIKGHSYDVHIDRNVYDLFSSDYYSLITNADHVGIIADEHVASLHLALLKEALNSCGVQPVIKLVPAGEQCKTLSVYGECHSFFLKEGFTRNSILIAFGGGAVGDLTGFVAATFMRGIRFIQCPTTILSHDSAVGGKTAINMPEGKNMVGSFHQPSAVLFETALFETLPPREVRSGMTELIKHAFISDAAWSEELLSNDRFSSPSIDWLSSELLKGIQVKADIVAEDEFEYGKRKFLNFGHTFGHAVEAVCGFGGLSHGESVMIGMAYSLLLSENFSEINSSITNRFIRFSLSNGYSFAPVRSFKFEDFLQYMKKDKKASFGQLNFVLLKNFGHPFVQAVTEEECENAFYELQKRVEMEE</sequence>
<keyword evidence="16 17" id="KW-0170">Cobalt</keyword>
<dbReference type="InterPro" id="IPR030963">
    <property type="entry name" value="DHQ_synth_fam"/>
</dbReference>
<dbReference type="SUPFAM" id="SSF56796">
    <property type="entry name" value="Dehydroquinate synthase-like"/>
    <property type="match status" value="1"/>
</dbReference>
<evidence type="ECO:0000256" key="8">
    <source>
        <dbReference type="ARBA" id="ARBA00022490"/>
    </source>
</evidence>
<dbReference type="Pfam" id="PF01761">
    <property type="entry name" value="DHQ_synthase"/>
    <property type="match status" value="1"/>
</dbReference>
<feature type="binding site" evidence="17">
    <location>
        <position position="143"/>
    </location>
    <ligand>
        <name>NAD(+)</name>
        <dbReference type="ChEBI" id="CHEBI:57540"/>
    </ligand>
</feature>
<comment type="cofactor">
    <cofactor evidence="2 17">
        <name>NAD(+)</name>
        <dbReference type="ChEBI" id="CHEBI:57540"/>
    </cofactor>
</comment>
<feature type="binding site" evidence="17">
    <location>
        <position position="264"/>
    </location>
    <ligand>
        <name>Zn(2+)</name>
        <dbReference type="ChEBI" id="CHEBI:29105"/>
    </ligand>
</feature>
<feature type="binding site" evidence="17">
    <location>
        <position position="247"/>
    </location>
    <ligand>
        <name>Zn(2+)</name>
        <dbReference type="ChEBI" id="CHEBI:29105"/>
    </ligand>
</feature>
<feature type="binding site" evidence="17">
    <location>
        <begin position="107"/>
        <end position="111"/>
    </location>
    <ligand>
        <name>NAD(+)</name>
        <dbReference type="ChEBI" id="CHEBI:57540"/>
    </ligand>
</feature>
<evidence type="ECO:0000313" key="20">
    <source>
        <dbReference type="EMBL" id="MFD1206401.1"/>
    </source>
</evidence>
<comment type="caution">
    <text evidence="17">Lacks conserved residue(s) required for the propagation of feature annotation.</text>
</comment>
<comment type="function">
    <text evidence="17">Catalyzes the conversion of 3-deoxy-D-arabino-heptulosonate 7-phosphate (DAHP) to dehydroquinate (DHQ).</text>
</comment>
<comment type="caution">
    <text evidence="20">The sequence shown here is derived from an EMBL/GenBank/DDBJ whole genome shotgun (WGS) entry which is preliminary data.</text>
</comment>
<keyword evidence="14 17" id="KW-0057">Aromatic amino acid biosynthesis</keyword>
<feature type="domain" description="3-dehydroquinate synthase C-terminal" evidence="19">
    <location>
        <begin position="182"/>
        <end position="325"/>
    </location>
</feature>
<evidence type="ECO:0000256" key="10">
    <source>
        <dbReference type="ARBA" id="ARBA00022723"/>
    </source>
</evidence>
<evidence type="ECO:0000256" key="13">
    <source>
        <dbReference type="ARBA" id="ARBA00023027"/>
    </source>
</evidence>
<proteinExistence type="inferred from homology"/>
<dbReference type="CDD" id="cd08195">
    <property type="entry name" value="DHQS"/>
    <property type="match status" value="1"/>
</dbReference>
<evidence type="ECO:0000256" key="14">
    <source>
        <dbReference type="ARBA" id="ARBA00023141"/>
    </source>
</evidence>
<keyword evidence="9 17" id="KW-0028">Amino-acid biosynthesis</keyword>
<evidence type="ECO:0000256" key="5">
    <source>
        <dbReference type="ARBA" id="ARBA00005412"/>
    </source>
</evidence>
<feature type="binding site" evidence="17">
    <location>
        <position position="185"/>
    </location>
    <ligand>
        <name>Zn(2+)</name>
        <dbReference type="ChEBI" id="CHEBI:29105"/>
    </ligand>
</feature>
<evidence type="ECO:0000256" key="16">
    <source>
        <dbReference type="ARBA" id="ARBA00023285"/>
    </source>
</evidence>
<dbReference type="NCBIfam" id="TIGR01357">
    <property type="entry name" value="aroB"/>
    <property type="match status" value="1"/>
</dbReference>
<evidence type="ECO:0000259" key="19">
    <source>
        <dbReference type="Pfam" id="PF24621"/>
    </source>
</evidence>
<evidence type="ECO:0000256" key="11">
    <source>
        <dbReference type="ARBA" id="ARBA00022741"/>
    </source>
</evidence>
<comment type="pathway">
    <text evidence="4 17">Metabolic intermediate biosynthesis; chorismate biosynthesis; chorismate from D-erythrose 4-phosphate and phosphoenolpyruvate: step 2/7.</text>
</comment>
<dbReference type="InterPro" id="IPR030960">
    <property type="entry name" value="DHQS/DOIS_N"/>
</dbReference>
<dbReference type="InterPro" id="IPR056179">
    <property type="entry name" value="DHQS_C"/>
</dbReference>
<dbReference type="GO" id="GO:0003856">
    <property type="term" value="F:3-dehydroquinate synthase activity"/>
    <property type="evidence" value="ECO:0007669"/>
    <property type="project" value="UniProtKB-EC"/>
</dbReference>
<dbReference type="HAMAP" id="MF_00110">
    <property type="entry name" value="DHQ_synthase"/>
    <property type="match status" value="1"/>
</dbReference>
<evidence type="ECO:0000256" key="17">
    <source>
        <dbReference type="HAMAP-Rule" id="MF_00110"/>
    </source>
</evidence>
<evidence type="ECO:0000256" key="4">
    <source>
        <dbReference type="ARBA" id="ARBA00004661"/>
    </source>
</evidence>
<evidence type="ECO:0000256" key="9">
    <source>
        <dbReference type="ARBA" id="ARBA00022605"/>
    </source>
</evidence>
<dbReference type="RefSeq" id="WP_381481939.1">
    <property type="nucleotide sequence ID" value="NZ_JBHTLT010000122.1"/>
</dbReference>
<protein>
    <recommendedName>
        <fullName evidence="7 17">3-dehydroquinate synthase</fullName>
        <shortName evidence="17">DHQS</shortName>
        <ecNumber evidence="6 17">4.2.3.4</ecNumber>
    </recommendedName>
</protein>
<evidence type="ECO:0000256" key="1">
    <source>
        <dbReference type="ARBA" id="ARBA00001393"/>
    </source>
</evidence>
<keyword evidence="8 17" id="KW-0963">Cytoplasm</keyword>